<reference evidence="1" key="2">
    <citation type="submission" date="2021-08" db="EMBL/GenBank/DDBJ databases">
        <authorList>
            <person name="Tani A."/>
            <person name="Ola A."/>
            <person name="Ogura Y."/>
            <person name="Katsura K."/>
            <person name="Hayashi T."/>
        </authorList>
    </citation>
    <scope>NUCLEOTIDE SEQUENCE</scope>
    <source>
        <strain evidence="1">DSM 14458</strain>
    </source>
</reference>
<dbReference type="EMBL" id="BPRE01000015">
    <property type="protein sequence ID" value="GJE77558.1"/>
    <property type="molecule type" value="Genomic_DNA"/>
</dbReference>
<accession>A0ABQ4V1J3</accession>
<evidence type="ECO:0000313" key="2">
    <source>
        <dbReference type="Proteomes" id="UP001055093"/>
    </source>
</evidence>
<sequence length="77" mass="8441">MDKCEAELEGGWTVIGIKDALGKHKGVRFRCWSCRGQVAANRDYSDGARAHFAHRKAFPACKKVPGGAQFLHPEAIS</sequence>
<name>A0ABQ4V1J3_9HYPH</name>
<reference evidence="1" key="1">
    <citation type="journal article" date="2021" name="Front. Microbiol.">
        <title>Comprehensive Comparative Genomics and Phenotyping of Methylobacterium Species.</title>
        <authorList>
            <person name="Alessa O."/>
            <person name="Ogura Y."/>
            <person name="Fujitani Y."/>
            <person name="Takami H."/>
            <person name="Hayashi T."/>
            <person name="Sahin N."/>
            <person name="Tani A."/>
        </authorList>
    </citation>
    <scope>NUCLEOTIDE SEQUENCE</scope>
    <source>
        <strain evidence="1">DSM 14458</strain>
    </source>
</reference>
<evidence type="ECO:0000313" key="1">
    <source>
        <dbReference type="EMBL" id="GJE77558.1"/>
    </source>
</evidence>
<keyword evidence="2" id="KW-1185">Reference proteome</keyword>
<dbReference type="Proteomes" id="UP001055093">
    <property type="component" value="Unassembled WGS sequence"/>
</dbReference>
<gene>
    <name evidence="1" type="ORF">BGCPKDLD_4163</name>
</gene>
<protein>
    <submittedName>
        <fullName evidence="1">Uncharacterized protein</fullName>
    </submittedName>
</protein>
<proteinExistence type="predicted"/>
<comment type="caution">
    <text evidence="1">The sequence shown here is derived from an EMBL/GenBank/DDBJ whole genome shotgun (WGS) entry which is preliminary data.</text>
</comment>
<organism evidence="1 2">
    <name type="scientific">Methylorubrum suomiense</name>
    <dbReference type="NCBI Taxonomy" id="144191"/>
    <lineage>
        <taxon>Bacteria</taxon>
        <taxon>Pseudomonadati</taxon>
        <taxon>Pseudomonadota</taxon>
        <taxon>Alphaproteobacteria</taxon>
        <taxon>Hyphomicrobiales</taxon>
        <taxon>Methylobacteriaceae</taxon>
        <taxon>Methylorubrum</taxon>
    </lineage>
</organism>
<dbReference type="RefSeq" id="WP_137828165.1">
    <property type="nucleotide sequence ID" value="NZ_BPRE01000015.1"/>
</dbReference>